<proteinExistence type="predicted"/>
<dbReference type="Proteomes" id="UP001057402">
    <property type="component" value="Chromosome 8"/>
</dbReference>
<accession>A0ACB9N131</accession>
<sequence>MERTVSTGMIEETSKGLVSFGSEEFLDKLAEPFKCQFLLVVHDSLFVLTCIKEKYDQIKCWQGEVIYAPEKWAPFDVVFLFFLPRLPFALDSIFESLASRCPPGARVVISHPLGRQGLEKQRKEFPECVVSNLPDEATLQKVAAKNAYEMADFVNDPGFFLAVLKDNGVY</sequence>
<name>A0ACB9N131_9MYRT</name>
<evidence type="ECO:0000313" key="1">
    <source>
        <dbReference type="EMBL" id="KAI4330268.1"/>
    </source>
</evidence>
<comment type="caution">
    <text evidence="1">The sequence shown here is derived from an EMBL/GenBank/DDBJ whole genome shotgun (WGS) entry which is preliminary data.</text>
</comment>
<gene>
    <name evidence="1" type="ORF">MLD38_028568</name>
</gene>
<dbReference type="EMBL" id="CM042887">
    <property type="protein sequence ID" value="KAI4330268.1"/>
    <property type="molecule type" value="Genomic_DNA"/>
</dbReference>
<reference evidence="2" key="1">
    <citation type="journal article" date="2023" name="Front. Plant Sci.">
        <title>Chromosomal-level genome assembly of Melastoma candidum provides insights into trichome evolution.</title>
        <authorList>
            <person name="Zhong Y."/>
            <person name="Wu W."/>
            <person name="Sun C."/>
            <person name="Zou P."/>
            <person name="Liu Y."/>
            <person name="Dai S."/>
            <person name="Zhou R."/>
        </authorList>
    </citation>
    <scope>NUCLEOTIDE SEQUENCE [LARGE SCALE GENOMIC DNA]</scope>
</reference>
<evidence type="ECO:0000313" key="2">
    <source>
        <dbReference type="Proteomes" id="UP001057402"/>
    </source>
</evidence>
<keyword evidence="2" id="KW-1185">Reference proteome</keyword>
<protein>
    <submittedName>
        <fullName evidence="1">Uncharacterized protein</fullName>
    </submittedName>
</protein>
<organism evidence="1 2">
    <name type="scientific">Melastoma candidum</name>
    <dbReference type="NCBI Taxonomy" id="119954"/>
    <lineage>
        <taxon>Eukaryota</taxon>
        <taxon>Viridiplantae</taxon>
        <taxon>Streptophyta</taxon>
        <taxon>Embryophyta</taxon>
        <taxon>Tracheophyta</taxon>
        <taxon>Spermatophyta</taxon>
        <taxon>Magnoliopsida</taxon>
        <taxon>eudicotyledons</taxon>
        <taxon>Gunneridae</taxon>
        <taxon>Pentapetalae</taxon>
        <taxon>rosids</taxon>
        <taxon>malvids</taxon>
        <taxon>Myrtales</taxon>
        <taxon>Melastomataceae</taxon>
        <taxon>Melastomatoideae</taxon>
        <taxon>Melastomateae</taxon>
        <taxon>Melastoma</taxon>
    </lineage>
</organism>